<name>A0ABY7VVC3_9BACT</name>
<dbReference type="RefSeq" id="WP_274152992.1">
    <property type="nucleotide sequence ID" value="NZ_CP117812.1"/>
</dbReference>
<dbReference type="Proteomes" id="UP001214250">
    <property type="component" value="Chromosome 2"/>
</dbReference>
<organism evidence="3 4">
    <name type="scientific">Lentisphaera profundi</name>
    <dbReference type="NCBI Taxonomy" id="1658616"/>
    <lineage>
        <taxon>Bacteria</taxon>
        <taxon>Pseudomonadati</taxon>
        <taxon>Lentisphaerota</taxon>
        <taxon>Lentisphaeria</taxon>
        <taxon>Lentisphaerales</taxon>
        <taxon>Lentisphaeraceae</taxon>
        <taxon>Lentisphaera</taxon>
    </lineage>
</organism>
<dbReference type="Pfam" id="PF13385">
    <property type="entry name" value="Laminin_G_3"/>
    <property type="match status" value="1"/>
</dbReference>
<keyword evidence="1" id="KW-1133">Transmembrane helix</keyword>
<gene>
    <name evidence="3" type="ORF">PQO03_20370</name>
</gene>
<keyword evidence="1" id="KW-0812">Transmembrane</keyword>
<evidence type="ECO:0000313" key="3">
    <source>
        <dbReference type="EMBL" id="WDE98175.1"/>
    </source>
</evidence>
<feature type="transmembrane region" description="Helical" evidence="1">
    <location>
        <begin position="76"/>
        <end position="96"/>
    </location>
</feature>
<dbReference type="PANTHER" id="PTHR30273">
    <property type="entry name" value="PERIPLASMIC SIGNAL SENSOR AND SIGMA FACTOR ACTIVATOR FECR-RELATED"/>
    <property type="match status" value="1"/>
</dbReference>
<dbReference type="SUPFAM" id="SSF49899">
    <property type="entry name" value="Concanavalin A-like lectins/glucanases"/>
    <property type="match status" value="1"/>
</dbReference>
<proteinExistence type="predicted"/>
<keyword evidence="4" id="KW-1185">Reference proteome</keyword>
<evidence type="ECO:0000313" key="4">
    <source>
        <dbReference type="Proteomes" id="UP001214250"/>
    </source>
</evidence>
<dbReference type="Pfam" id="PF04773">
    <property type="entry name" value="FecR"/>
    <property type="match status" value="1"/>
</dbReference>
<feature type="domain" description="FecR protein" evidence="2">
    <location>
        <begin position="146"/>
        <end position="227"/>
    </location>
</feature>
<evidence type="ECO:0000256" key="1">
    <source>
        <dbReference type="SAM" id="Phobius"/>
    </source>
</evidence>
<dbReference type="InterPro" id="IPR006860">
    <property type="entry name" value="FecR"/>
</dbReference>
<dbReference type="InterPro" id="IPR012373">
    <property type="entry name" value="Ferrdict_sens_TM"/>
</dbReference>
<dbReference type="PANTHER" id="PTHR30273:SF2">
    <property type="entry name" value="PROTEIN FECR"/>
    <property type="match status" value="1"/>
</dbReference>
<dbReference type="Gene3D" id="2.60.120.1440">
    <property type="match status" value="1"/>
</dbReference>
<dbReference type="EMBL" id="CP117812">
    <property type="protein sequence ID" value="WDE98175.1"/>
    <property type="molecule type" value="Genomic_DNA"/>
</dbReference>
<keyword evidence="1" id="KW-0472">Membrane</keyword>
<accession>A0ABY7VVC3</accession>
<protein>
    <submittedName>
        <fullName evidence="3">FecR domain-containing protein</fullName>
    </submittedName>
</protein>
<reference evidence="3 4" key="1">
    <citation type="submission" date="2023-02" db="EMBL/GenBank/DDBJ databases">
        <title>Genome sequence of Lentisphaera profundi SAORIC-696.</title>
        <authorList>
            <person name="Kim e."/>
            <person name="Cho J.-C."/>
            <person name="Choi A."/>
            <person name="Kang I."/>
        </authorList>
    </citation>
    <scope>NUCLEOTIDE SEQUENCE [LARGE SCALE GENOMIC DNA]</scope>
    <source>
        <strain evidence="3 4">SAORIC-696</strain>
    </source>
</reference>
<sequence>MDIEKLAEAYLRDDLSENQRQELKKLLASDDQRSKKFVEYLYETGQILNASEQLKAIEPHLKEVEKIINKSASRAFIYRVASMAAIFLGALIFWQVSSPQKAETIVNADSSEPVLEPFLARVNSTEEGIYSSGDWLKKGAYVFDKKLALTLDSGVELNIEANSALELESSNRVRLSKGKVRVYVPQVAVGFVLNIPGGKVVDLGTEFMVGIDDRGLSDVEVIQGEVEVYPMAEENVRKLIDNERISISSAGLIQSEHKALAPMASLPNLLEKRDLSYVHWPFNEAEFNWTPTASGGEFHDRFKAELMTKGKSEGPQFSEGAFGYALDFDGDNDWAVTNFKGVSGSRPRTVSFWIKIPKDAKKGENYSFVSWGNSREKGQKWQIAWNARSKDGVMGAIRTEFKEGYVIGETDLRDGRWHHVVSLFIGGDNADVASHIRHYIDGRLEAVSGSQGEKVRTNIDSIASKPVAFGRKMDGPKSFLRAKLDELYIINAAVTPRQVRRLMERNSLY</sequence>
<dbReference type="Gene3D" id="2.60.120.200">
    <property type="match status" value="1"/>
</dbReference>
<dbReference type="InterPro" id="IPR013320">
    <property type="entry name" value="ConA-like_dom_sf"/>
</dbReference>
<evidence type="ECO:0000259" key="2">
    <source>
        <dbReference type="Pfam" id="PF04773"/>
    </source>
</evidence>